<dbReference type="SUPFAM" id="SSF56349">
    <property type="entry name" value="DNA breaking-rejoining enzymes"/>
    <property type="match status" value="1"/>
</dbReference>
<name>A0A2U2MUH0_9BIFI</name>
<evidence type="ECO:0000256" key="3">
    <source>
        <dbReference type="ARBA" id="ARBA00023125"/>
    </source>
</evidence>
<evidence type="ECO:0000259" key="6">
    <source>
        <dbReference type="PROSITE" id="PS51898"/>
    </source>
</evidence>
<evidence type="ECO:0000256" key="1">
    <source>
        <dbReference type="ARBA" id="ARBA00008857"/>
    </source>
</evidence>
<reference evidence="8 9" key="1">
    <citation type="journal article" date="2018" name="Int. J. Syst. Evol. Microbiol.">
        <title>Bifidobacterium catulorum sp. nov., a novel taxon from the faeces of the baby common marmoset (Callithrix jacchus).</title>
        <authorList>
            <person name="Modesto M."/>
            <person name="Michelini S."/>
            <person name="Oki K."/>
            <person name="Biavati B."/>
            <person name="Watanabe K."/>
            <person name="Mattarelli P."/>
        </authorList>
    </citation>
    <scope>NUCLEOTIDE SEQUENCE [LARGE SCALE GENOMIC DNA]</scope>
    <source>
        <strain evidence="8 9">MRM 8.19</strain>
    </source>
</reference>
<dbReference type="Gene3D" id="1.10.443.10">
    <property type="entry name" value="Intergrase catalytic core"/>
    <property type="match status" value="1"/>
</dbReference>
<dbReference type="InterPro" id="IPR050090">
    <property type="entry name" value="Tyrosine_recombinase_XerCD"/>
</dbReference>
<evidence type="ECO:0000313" key="9">
    <source>
        <dbReference type="Proteomes" id="UP000245753"/>
    </source>
</evidence>
<dbReference type="AlphaFoldDB" id="A0A2U2MUH0"/>
<evidence type="ECO:0000256" key="2">
    <source>
        <dbReference type="ARBA" id="ARBA00022908"/>
    </source>
</evidence>
<dbReference type="RefSeq" id="WP_109136738.1">
    <property type="nucleotide sequence ID" value="NZ_QFFN01000003.1"/>
</dbReference>
<sequence length="291" mass="33116">MTLDDFWPRWWASCKMLRESTLIGYESAYRLHLRETFGHVPLDAITVERVESWAAAYADRPGACRKAWAVLRSMLRKAAKWGVIAYDPCSAGVGLPSPKPYEPKTIGIRDVKRMLRHFHGHRIEAYAIVSAVLGLRRGEACGIEWEDIDLRKGQVRIRRSVQYVHGRTITVQPKTRLSHRTLPLPRFVVERLRQIRRTVHGRGRLTGTLTPLQVARRFRSHMRLIGLGHIPPSNLRHSWATNALTAGVDLKVVSAMLGHSDIGTTAKYYLRPTWDVYRQAMKTIGASILNA</sequence>
<dbReference type="InterPro" id="IPR013762">
    <property type="entry name" value="Integrase-like_cat_sf"/>
</dbReference>
<keyword evidence="4" id="KW-0233">DNA recombination</keyword>
<protein>
    <submittedName>
        <fullName evidence="8">Site-specific integrase</fullName>
    </submittedName>
</protein>
<dbReference type="Pfam" id="PF00589">
    <property type="entry name" value="Phage_integrase"/>
    <property type="match status" value="1"/>
</dbReference>
<gene>
    <name evidence="8" type="ORF">DF200_02650</name>
</gene>
<dbReference type="Pfam" id="PF14659">
    <property type="entry name" value="Phage_int_SAM_3"/>
    <property type="match status" value="1"/>
</dbReference>
<evidence type="ECO:0000259" key="7">
    <source>
        <dbReference type="PROSITE" id="PS51900"/>
    </source>
</evidence>
<feature type="domain" description="Core-binding (CB)" evidence="7">
    <location>
        <begin position="1"/>
        <end position="83"/>
    </location>
</feature>
<dbReference type="GO" id="GO:0003677">
    <property type="term" value="F:DNA binding"/>
    <property type="evidence" value="ECO:0007669"/>
    <property type="project" value="UniProtKB-UniRule"/>
</dbReference>
<evidence type="ECO:0000313" key="8">
    <source>
        <dbReference type="EMBL" id="PWG60511.1"/>
    </source>
</evidence>
<dbReference type="GO" id="GO:0015074">
    <property type="term" value="P:DNA integration"/>
    <property type="evidence" value="ECO:0007669"/>
    <property type="project" value="UniProtKB-KW"/>
</dbReference>
<feature type="domain" description="Tyr recombinase" evidence="6">
    <location>
        <begin position="101"/>
        <end position="282"/>
    </location>
</feature>
<dbReference type="PROSITE" id="PS51898">
    <property type="entry name" value="TYR_RECOMBINASE"/>
    <property type="match status" value="1"/>
</dbReference>
<dbReference type="InterPro" id="IPR011010">
    <property type="entry name" value="DNA_brk_join_enz"/>
</dbReference>
<comment type="caution">
    <text evidence="8">The sequence shown here is derived from an EMBL/GenBank/DDBJ whole genome shotgun (WGS) entry which is preliminary data.</text>
</comment>
<keyword evidence="2" id="KW-0229">DNA integration</keyword>
<keyword evidence="3 5" id="KW-0238">DNA-binding</keyword>
<organism evidence="8 9">
    <name type="scientific">Bifidobacterium catulorum</name>
    <dbReference type="NCBI Taxonomy" id="1630173"/>
    <lineage>
        <taxon>Bacteria</taxon>
        <taxon>Bacillati</taxon>
        <taxon>Actinomycetota</taxon>
        <taxon>Actinomycetes</taxon>
        <taxon>Bifidobacteriales</taxon>
        <taxon>Bifidobacteriaceae</taxon>
        <taxon>Bifidobacterium</taxon>
    </lineage>
</organism>
<dbReference type="InterPro" id="IPR002104">
    <property type="entry name" value="Integrase_catalytic"/>
</dbReference>
<dbReference type="Gene3D" id="1.10.150.130">
    <property type="match status" value="1"/>
</dbReference>
<dbReference type="PANTHER" id="PTHR30349:SF64">
    <property type="entry name" value="PROPHAGE INTEGRASE INTD-RELATED"/>
    <property type="match status" value="1"/>
</dbReference>
<dbReference type="InterPro" id="IPR010998">
    <property type="entry name" value="Integrase_recombinase_N"/>
</dbReference>
<dbReference type="InterPro" id="IPR044068">
    <property type="entry name" value="CB"/>
</dbReference>
<evidence type="ECO:0000256" key="5">
    <source>
        <dbReference type="PROSITE-ProRule" id="PRU01248"/>
    </source>
</evidence>
<dbReference type="InterPro" id="IPR004107">
    <property type="entry name" value="Integrase_SAM-like_N"/>
</dbReference>
<dbReference type="OrthoDB" id="148546at2"/>
<dbReference type="Proteomes" id="UP000245753">
    <property type="component" value="Unassembled WGS sequence"/>
</dbReference>
<dbReference type="PANTHER" id="PTHR30349">
    <property type="entry name" value="PHAGE INTEGRASE-RELATED"/>
    <property type="match status" value="1"/>
</dbReference>
<dbReference type="CDD" id="cd01189">
    <property type="entry name" value="INT_ICEBs1_C_like"/>
    <property type="match status" value="1"/>
</dbReference>
<comment type="similarity">
    <text evidence="1">Belongs to the 'phage' integrase family.</text>
</comment>
<evidence type="ECO:0000256" key="4">
    <source>
        <dbReference type="ARBA" id="ARBA00023172"/>
    </source>
</evidence>
<accession>A0A2U2MUH0</accession>
<dbReference type="EMBL" id="QFFN01000003">
    <property type="protein sequence ID" value="PWG60511.1"/>
    <property type="molecule type" value="Genomic_DNA"/>
</dbReference>
<keyword evidence="9" id="KW-1185">Reference proteome</keyword>
<dbReference type="GO" id="GO:0006310">
    <property type="term" value="P:DNA recombination"/>
    <property type="evidence" value="ECO:0007669"/>
    <property type="project" value="UniProtKB-KW"/>
</dbReference>
<proteinExistence type="inferred from homology"/>
<dbReference type="PROSITE" id="PS51900">
    <property type="entry name" value="CB"/>
    <property type="match status" value="1"/>
</dbReference>